<dbReference type="OrthoDB" id="6119243at2759"/>
<evidence type="ECO:0000256" key="16">
    <source>
        <dbReference type="ARBA" id="ARBA00023211"/>
    </source>
</evidence>
<evidence type="ECO:0000256" key="12">
    <source>
        <dbReference type="ARBA" id="ARBA00023034"/>
    </source>
</evidence>
<keyword evidence="13" id="KW-0472">Membrane</keyword>
<dbReference type="Gene3D" id="2.80.10.50">
    <property type="match status" value="1"/>
</dbReference>
<dbReference type="GO" id="GO:0030246">
    <property type="term" value="F:carbohydrate binding"/>
    <property type="evidence" value="ECO:0007669"/>
    <property type="project" value="UniProtKB-KW"/>
</dbReference>
<evidence type="ECO:0000259" key="18">
    <source>
        <dbReference type="SMART" id="SM00458"/>
    </source>
</evidence>
<dbReference type="InterPro" id="IPR000772">
    <property type="entry name" value="Ricin_B_lectin"/>
</dbReference>
<dbReference type="InterPro" id="IPR001173">
    <property type="entry name" value="Glyco_trans_2-like"/>
</dbReference>
<keyword evidence="8" id="KW-0479">Metal-binding</keyword>
<comment type="similarity">
    <text evidence="4 17">Belongs to the glycosyltransferase 2 family. GalNAc-T subfamily.</text>
</comment>
<comment type="pathway">
    <text evidence="3 17">Protein modification; protein glycosylation.</text>
</comment>
<dbReference type="SUPFAM" id="SSF53448">
    <property type="entry name" value="Nucleotide-diphospho-sugar transferases"/>
    <property type="match status" value="1"/>
</dbReference>
<evidence type="ECO:0000256" key="11">
    <source>
        <dbReference type="ARBA" id="ARBA00022989"/>
    </source>
</evidence>
<keyword evidence="16 17" id="KW-0464">Manganese</keyword>
<keyword evidence="10" id="KW-0735">Signal-anchor</keyword>
<evidence type="ECO:0000313" key="19">
    <source>
        <dbReference type="EMBL" id="VDD93153.1"/>
    </source>
</evidence>
<dbReference type="Gene3D" id="3.90.550.10">
    <property type="entry name" value="Spore Coat Polysaccharide Biosynthesis Protein SpsA, Chain A"/>
    <property type="match status" value="1"/>
</dbReference>
<dbReference type="GO" id="GO:0000139">
    <property type="term" value="C:Golgi membrane"/>
    <property type="evidence" value="ECO:0007669"/>
    <property type="project" value="UniProtKB-SubCell"/>
</dbReference>
<keyword evidence="11" id="KW-1133">Transmembrane helix</keyword>
<dbReference type="WBParaSite" id="EVEC_0000842001-mRNA-1">
    <property type="protein sequence ID" value="EVEC_0000842001-mRNA-1"/>
    <property type="gene ID" value="EVEC_0000842001"/>
</dbReference>
<dbReference type="InterPro" id="IPR027791">
    <property type="entry name" value="Galactosyl_T_C"/>
</dbReference>
<dbReference type="Proteomes" id="UP000274131">
    <property type="component" value="Unassembled WGS sequence"/>
</dbReference>
<evidence type="ECO:0000313" key="21">
    <source>
        <dbReference type="WBParaSite" id="EVEC_0000842001-mRNA-1"/>
    </source>
</evidence>
<dbReference type="Pfam" id="PF02709">
    <property type="entry name" value="Glyco_transf_7C"/>
    <property type="match status" value="1"/>
</dbReference>
<dbReference type="PANTHER" id="PTHR11675">
    <property type="entry name" value="N-ACETYLGALACTOSAMINYLTRANSFERASE"/>
    <property type="match status" value="1"/>
</dbReference>
<keyword evidence="6 17" id="KW-0808">Transferase</keyword>
<dbReference type="InterPro" id="IPR029044">
    <property type="entry name" value="Nucleotide-diphossugar_trans"/>
</dbReference>
<dbReference type="GO" id="GO:0004653">
    <property type="term" value="F:polypeptide N-acetylgalactosaminyltransferase activity"/>
    <property type="evidence" value="ECO:0007669"/>
    <property type="project" value="TreeGrafter"/>
</dbReference>
<dbReference type="GO" id="GO:0046872">
    <property type="term" value="F:metal ion binding"/>
    <property type="evidence" value="ECO:0007669"/>
    <property type="project" value="UniProtKB-KW"/>
</dbReference>
<evidence type="ECO:0000256" key="5">
    <source>
        <dbReference type="ARBA" id="ARBA00022676"/>
    </source>
</evidence>
<dbReference type="EMBL" id="UXUI01009152">
    <property type="protein sequence ID" value="VDD93153.1"/>
    <property type="molecule type" value="Genomic_DNA"/>
</dbReference>
<dbReference type="Pfam" id="PF00652">
    <property type="entry name" value="Ricin_B_lectin"/>
    <property type="match status" value="1"/>
</dbReference>
<evidence type="ECO:0000256" key="14">
    <source>
        <dbReference type="ARBA" id="ARBA00023157"/>
    </source>
</evidence>
<gene>
    <name evidence="19" type="ORF">EVEC_LOCUS7904</name>
</gene>
<comment type="cofactor">
    <cofactor evidence="1 17">
        <name>Mn(2+)</name>
        <dbReference type="ChEBI" id="CHEBI:29035"/>
    </cofactor>
</comment>
<dbReference type="EC" id="2.4.1.-" evidence="17"/>
<feature type="domain" description="Ricin B lectin" evidence="18">
    <location>
        <begin position="489"/>
        <end position="619"/>
    </location>
</feature>
<keyword evidence="9 17" id="KW-0430">Lectin</keyword>
<evidence type="ECO:0000256" key="3">
    <source>
        <dbReference type="ARBA" id="ARBA00004922"/>
    </source>
</evidence>
<reference evidence="21" key="1">
    <citation type="submission" date="2017-02" db="UniProtKB">
        <authorList>
            <consortium name="WormBaseParasite"/>
        </authorList>
    </citation>
    <scope>IDENTIFICATION</scope>
</reference>
<dbReference type="PROSITE" id="PS50231">
    <property type="entry name" value="RICIN_B_LECTIN"/>
    <property type="match status" value="1"/>
</dbReference>
<evidence type="ECO:0000256" key="7">
    <source>
        <dbReference type="ARBA" id="ARBA00022692"/>
    </source>
</evidence>
<keyword evidence="5 17" id="KW-0328">Glycosyltransferase</keyword>
<protein>
    <recommendedName>
        <fullName evidence="17">Polypeptide N-acetylgalactosaminyltransferase</fullName>
        <ecNumber evidence="17">2.4.1.-</ecNumber>
    </recommendedName>
    <alternativeName>
        <fullName evidence="17">Protein-UDP acetylgalactosaminyltransferase</fullName>
    </alternativeName>
</protein>
<keyword evidence="15" id="KW-0325">Glycoprotein</keyword>
<dbReference type="UniPathway" id="UPA00378"/>
<keyword evidence="12 17" id="KW-0333">Golgi apparatus</keyword>
<reference evidence="19 20" key="2">
    <citation type="submission" date="2018-10" db="EMBL/GenBank/DDBJ databases">
        <authorList>
            <consortium name="Pathogen Informatics"/>
        </authorList>
    </citation>
    <scope>NUCLEOTIDE SEQUENCE [LARGE SCALE GENOMIC DNA]</scope>
</reference>
<keyword evidence="14 17" id="KW-1015">Disulfide bond</keyword>
<evidence type="ECO:0000256" key="6">
    <source>
        <dbReference type="ARBA" id="ARBA00022679"/>
    </source>
</evidence>
<keyword evidence="20" id="KW-1185">Reference proteome</keyword>
<keyword evidence="7" id="KW-0812">Transmembrane</keyword>
<dbReference type="STRING" id="51028.A0A0N4VCW2"/>
<organism evidence="21">
    <name type="scientific">Enterobius vermicularis</name>
    <name type="common">Human pinworm</name>
    <dbReference type="NCBI Taxonomy" id="51028"/>
    <lineage>
        <taxon>Eukaryota</taxon>
        <taxon>Metazoa</taxon>
        <taxon>Ecdysozoa</taxon>
        <taxon>Nematoda</taxon>
        <taxon>Chromadorea</taxon>
        <taxon>Rhabditida</taxon>
        <taxon>Spirurina</taxon>
        <taxon>Oxyuridomorpha</taxon>
        <taxon>Oxyuroidea</taxon>
        <taxon>Oxyuridae</taxon>
        <taxon>Enterobius</taxon>
    </lineage>
</organism>
<evidence type="ECO:0000256" key="17">
    <source>
        <dbReference type="RuleBase" id="RU361242"/>
    </source>
</evidence>
<evidence type="ECO:0000256" key="8">
    <source>
        <dbReference type="ARBA" id="ARBA00022723"/>
    </source>
</evidence>
<evidence type="ECO:0000256" key="9">
    <source>
        <dbReference type="ARBA" id="ARBA00022734"/>
    </source>
</evidence>
<evidence type="ECO:0000256" key="2">
    <source>
        <dbReference type="ARBA" id="ARBA00004323"/>
    </source>
</evidence>
<comment type="subcellular location">
    <subcellularLocation>
        <location evidence="2 17">Golgi apparatus membrane</location>
        <topology evidence="2 17">Single-pass type II membrane protein</topology>
    </subcellularLocation>
</comment>
<evidence type="ECO:0000256" key="13">
    <source>
        <dbReference type="ARBA" id="ARBA00023136"/>
    </source>
</evidence>
<evidence type="ECO:0000256" key="10">
    <source>
        <dbReference type="ARBA" id="ARBA00022968"/>
    </source>
</evidence>
<dbReference type="FunFam" id="3.90.550.10:FF:000021">
    <property type="entry name" value="Polypeptide N-acetylgalactosaminyltransferase"/>
    <property type="match status" value="1"/>
</dbReference>
<dbReference type="InterPro" id="IPR045885">
    <property type="entry name" value="GalNAc-T"/>
</dbReference>
<sequence length="623" mass="71277">MTDVEYFEHRNLFLQSNTKCFTNLYKYYSFAASNNEPERLIMLHKIPDYSKPRKGPGEMGSGVYLEGKEAVLAQDQMKFWFMNVIASDKISLDRSIPDSRSRSCQAVKYNKDLPKASVVIIFTDEAWSPLLRTVHSVINRSPPEFLHEIVLIDDFSQREELKENLTDYIKRFGGLVKLKRMEERQGLIRAKIEGAKFATGEVVVFLDSHCEANSGWLEPLLQRIKEKRTAIVCPTIDSISDSTLQYLGGGAYSIGTFWWSLHYKMDPIPEREKRRRKNPEVDPLMLSVLPNINLALCRRTVITLVYFWSPTMAGGLLAANREYFFEVGSYDSGMDIWGGENLEISFRVWMCGGSIEIIPCSHVGHIFRSGHPYNMTGRGGNLDVHGTNSKRLAEVWMDDYKRLYYVHRMGLVNTDVGDLSERIELRKRLDCKSFKWYLDNIIPEKFIPDENVKAYGLASYCVFLNKQIGSCFLRNREKYVSECYGFCFSRVRNRANNGDLCLDTLQRLENKGDVVLGVFACQNSGSASQMFSWSSDSQLRRETTCADISPAVLPDKPNASEVLLVQCNPRMPVLFEHQKDGALKHIKSGLCLDVDGVRSGDNVLLRTCNKKISQKWSFERYFS</sequence>
<dbReference type="SMART" id="SM00458">
    <property type="entry name" value="RICIN"/>
    <property type="match status" value="1"/>
</dbReference>
<evidence type="ECO:0000313" key="20">
    <source>
        <dbReference type="Proteomes" id="UP000274131"/>
    </source>
</evidence>
<dbReference type="InterPro" id="IPR035992">
    <property type="entry name" value="Ricin_B-like_lectins"/>
</dbReference>
<dbReference type="PANTHER" id="PTHR11675:SF43">
    <property type="entry name" value="POLYPEPTIDE N-ACETYLGALACTOSAMINYLTRANSFERASE 1"/>
    <property type="match status" value="1"/>
</dbReference>
<dbReference type="Pfam" id="PF00535">
    <property type="entry name" value="Glycos_transf_2"/>
    <property type="match status" value="1"/>
</dbReference>
<dbReference type="GO" id="GO:0006493">
    <property type="term" value="P:protein O-linked glycosylation"/>
    <property type="evidence" value="ECO:0007669"/>
    <property type="project" value="TreeGrafter"/>
</dbReference>
<dbReference type="AlphaFoldDB" id="A0A0N4VCW2"/>
<evidence type="ECO:0000256" key="15">
    <source>
        <dbReference type="ARBA" id="ARBA00023180"/>
    </source>
</evidence>
<dbReference type="SUPFAM" id="SSF50370">
    <property type="entry name" value="Ricin B-like lectins"/>
    <property type="match status" value="1"/>
</dbReference>
<evidence type="ECO:0000256" key="4">
    <source>
        <dbReference type="ARBA" id="ARBA00005680"/>
    </source>
</evidence>
<proteinExistence type="inferred from homology"/>
<evidence type="ECO:0000256" key="1">
    <source>
        <dbReference type="ARBA" id="ARBA00001936"/>
    </source>
</evidence>
<name>A0A0N4VCW2_ENTVE</name>
<dbReference type="CDD" id="cd02510">
    <property type="entry name" value="pp-GalNAc-T"/>
    <property type="match status" value="1"/>
</dbReference>
<accession>A0A0N4VCW2</accession>